<evidence type="ECO:0000256" key="3">
    <source>
        <dbReference type="ARBA" id="ARBA00023163"/>
    </source>
</evidence>
<feature type="domain" description="HTH cro/C1-type" evidence="4">
    <location>
        <begin position="24"/>
        <end position="66"/>
    </location>
</feature>
<organism evidence="5 6">
    <name type="scientific">Acinetobacter defluvii</name>
    <dbReference type="NCBI Taxonomy" id="1871111"/>
    <lineage>
        <taxon>Bacteria</taxon>
        <taxon>Pseudomonadati</taxon>
        <taxon>Pseudomonadota</taxon>
        <taxon>Gammaproteobacteria</taxon>
        <taxon>Moraxellales</taxon>
        <taxon>Moraxellaceae</taxon>
        <taxon>Acinetobacter</taxon>
    </lineage>
</organism>
<dbReference type="Pfam" id="PF01381">
    <property type="entry name" value="HTH_3"/>
    <property type="match status" value="1"/>
</dbReference>
<dbReference type="PANTHER" id="PTHR40661:SF2">
    <property type="entry name" value="HTH-TYPE TRANSCRIPTIONAL REGULATOR PRTR"/>
    <property type="match status" value="1"/>
</dbReference>
<accession>A0A2S2FEM8</accession>
<dbReference type="InterPro" id="IPR039418">
    <property type="entry name" value="LexA-like"/>
</dbReference>
<dbReference type="InterPro" id="IPR001387">
    <property type="entry name" value="Cro/C1-type_HTH"/>
</dbReference>
<dbReference type="Pfam" id="PF00717">
    <property type="entry name" value="Peptidase_S24"/>
    <property type="match status" value="1"/>
</dbReference>
<dbReference type="SUPFAM" id="SSF47413">
    <property type="entry name" value="lambda repressor-like DNA-binding domains"/>
    <property type="match status" value="1"/>
</dbReference>
<dbReference type="SUPFAM" id="SSF51306">
    <property type="entry name" value="LexA/Signal peptidase"/>
    <property type="match status" value="1"/>
</dbReference>
<keyword evidence="3" id="KW-0804">Transcription</keyword>
<evidence type="ECO:0000256" key="2">
    <source>
        <dbReference type="ARBA" id="ARBA00023125"/>
    </source>
</evidence>
<dbReference type="CDD" id="cd00093">
    <property type="entry name" value="HTH_XRE"/>
    <property type="match status" value="1"/>
</dbReference>
<dbReference type="InterPro" id="IPR010982">
    <property type="entry name" value="Lambda_DNA-bd_dom_sf"/>
</dbReference>
<keyword evidence="6" id="KW-1185">Reference proteome</keyword>
<dbReference type="Proteomes" id="UP000245977">
    <property type="component" value="Chromosome"/>
</dbReference>
<dbReference type="KEGG" id="adv:DJ533_12700"/>
<keyword evidence="1" id="KW-0805">Transcription regulation</keyword>
<gene>
    <name evidence="5" type="ORF">DJ533_12700</name>
</gene>
<dbReference type="RefSeq" id="WP_065992515.1">
    <property type="nucleotide sequence ID" value="NZ_CP029397.2"/>
</dbReference>
<evidence type="ECO:0000256" key="1">
    <source>
        <dbReference type="ARBA" id="ARBA00023015"/>
    </source>
</evidence>
<dbReference type="AlphaFoldDB" id="A0A2S2FEM8"/>
<dbReference type="SMART" id="SM00530">
    <property type="entry name" value="HTH_XRE"/>
    <property type="match status" value="1"/>
</dbReference>
<protein>
    <submittedName>
        <fullName evidence="5">Helix-turn-helix transcriptional regulator</fullName>
    </submittedName>
</protein>
<dbReference type="STRING" id="1871111.GCA_001704615_01277"/>
<dbReference type="Gene3D" id="1.10.260.40">
    <property type="entry name" value="lambda repressor-like DNA-binding domains"/>
    <property type="match status" value="1"/>
</dbReference>
<dbReference type="EMBL" id="CP029397">
    <property type="protein sequence ID" value="AWL29368.1"/>
    <property type="molecule type" value="Genomic_DNA"/>
</dbReference>
<dbReference type="PANTHER" id="PTHR40661">
    <property type="match status" value="1"/>
</dbReference>
<evidence type="ECO:0000259" key="4">
    <source>
        <dbReference type="PROSITE" id="PS50943"/>
    </source>
</evidence>
<keyword evidence="2" id="KW-0238">DNA-binding</keyword>
<proteinExistence type="predicted"/>
<dbReference type="OrthoDB" id="8613261at2"/>
<evidence type="ECO:0000313" key="6">
    <source>
        <dbReference type="Proteomes" id="UP000245977"/>
    </source>
</evidence>
<sequence length="241" mass="26971">MKTLAERLKYAMEVLPPKKIKGVELARAVGVKPPSVSDWLSGKSKTMEGENLLRAAHHLNVNPIWLATGKGSPKPDGEINPQFTQVNEWDSNTSVDDDEVEIPFFKDFSFACGDGSFNEAIANERRKLRMSKATLRNLAITESNAVAATASGDSMTPTINDGDTIHIDLGRKEVKDGRIYVICIGGLHYCKRLYNLPFGGIRLLSDNSEEYKEIELTAEERVSQQFEIIGWVWQISKLEKW</sequence>
<dbReference type="PROSITE" id="PS50943">
    <property type="entry name" value="HTH_CROC1"/>
    <property type="match status" value="1"/>
</dbReference>
<dbReference type="CDD" id="cd06529">
    <property type="entry name" value="S24_LexA-like"/>
    <property type="match status" value="1"/>
</dbReference>
<dbReference type="InterPro" id="IPR036286">
    <property type="entry name" value="LexA/Signal_pep-like_sf"/>
</dbReference>
<name>A0A2S2FEM8_9GAMM</name>
<evidence type="ECO:0000313" key="5">
    <source>
        <dbReference type="EMBL" id="AWL29368.1"/>
    </source>
</evidence>
<dbReference type="GO" id="GO:0003677">
    <property type="term" value="F:DNA binding"/>
    <property type="evidence" value="ECO:0007669"/>
    <property type="project" value="UniProtKB-KW"/>
</dbReference>
<dbReference type="InterPro" id="IPR015927">
    <property type="entry name" value="Peptidase_S24_S26A/B/C"/>
</dbReference>
<dbReference type="Gene3D" id="2.10.109.10">
    <property type="entry name" value="Umud Fragment, subunit A"/>
    <property type="match status" value="1"/>
</dbReference>
<reference evidence="5" key="1">
    <citation type="submission" date="2019-08" db="EMBL/GenBank/DDBJ databases">
        <title>The complete genome of Acinetobacter defluvii strain WCHAD010030.</title>
        <authorList>
            <person name="Hu Y."/>
            <person name="Qin J."/>
            <person name="Feng Y."/>
            <person name="Zong Z."/>
        </authorList>
    </citation>
    <scope>NUCLEOTIDE SEQUENCE</scope>
    <source>
        <strain evidence="5">WCHA30</strain>
    </source>
</reference>